<organism evidence="2">
    <name type="scientific">marine sediment metagenome</name>
    <dbReference type="NCBI Taxonomy" id="412755"/>
    <lineage>
        <taxon>unclassified sequences</taxon>
        <taxon>metagenomes</taxon>
        <taxon>ecological metagenomes</taxon>
    </lineage>
</organism>
<gene>
    <name evidence="2" type="ORF">S06H3_04280</name>
</gene>
<evidence type="ECO:0000313" key="2">
    <source>
        <dbReference type="EMBL" id="GAH96760.1"/>
    </source>
</evidence>
<feature type="domain" description="NAD-dependent epimerase/dehydratase" evidence="1">
    <location>
        <begin position="6"/>
        <end position="48"/>
    </location>
</feature>
<dbReference type="EMBL" id="BARV01001485">
    <property type="protein sequence ID" value="GAH96760.1"/>
    <property type="molecule type" value="Genomic_DNA"/>
</dbReference>
<dbReference type="InterPro" id="IPR036291">
    <property type="entry name" value="NAD(P)-bd_dom_sf"/>
</dbReference>
<dbReference type="AlphaFoldDB" id="X1KT15"/>
<dbReference type="Gene3D" id="3.40.50.720">
    <property type="entry name" value="NAD(P)-binding Rossmann-like Domain"/>
    <property type="match status" value="1"/>
</dbReference>
<dbReference type="SUPFAM" id="SSF51735">
    <property type="entry name" value="NAD(P)-binding Rossmann-fold domains"/>
    <property type="match status" value="1"/>
</dbReference>
<comment type="caution">
    <text evidence="2">The sequence shown here is derived from an EMBL/GenBank/DDBJ whole genome shotgun (WGS) entry which is preliminary data.</text>
</comment>
<reference evidence="2" key="1">
    <citation type="journal article" date="2014" name="Front. Microbiol.">
        <title>High frequency of phylogenetically diverse reductive dehalogenase-homologous genes in deep subseafloor sedimentary metagenomes.</title>
        <authorList>
            <person name="Kawai M."/>
            <person name="Futagami T."/>
            <person name="Toyoda A."/>
            <person name="Takaki Y."/>
            <person name="Nishi S."/>
            <person name="Hori S."/>
            <person name="Arai W."/>
            <person name="Tsubouchi T."/>
            <person name="Morono Y."/>
            <person name="Uchiyama I."/>
            <person name="Ito T."/>
            <person name="Fujiyama A."/>
            <person name="Inagaki F."/>
            <person name="Takami H."/>
        </authorList>
    </citation>
    <scope>NUCLEOTIDE SEQUENCE</scope>
    <source>
        <strain evidence="2">Expedition CK06-06</strain>
    </source>
</reference>
<evidence type="ECO:0000259" key="1">
    <source>
        <dbReference type="Pfam" id="PF01370"/>
    </source>
</evidence>
<dbReference type="Pfam" id="PF01370">
    <property type="entry name" value="Epimerase"/>
    <property type="match status" value="1"/>
</dbReference>
<accession>X1KT15</accession>
<protein>
    <recommendedName>
        <fullName evidence="1">NAD-dependent epimerase/dehydratase domain-containing protein</fullName>
    </recommendedName>
</protein>
<sequence>MVNLKVLVTGGAGFIGSNVADGLLEKGYEVIIVDDLSNGKKENVPEEAKF</sequence>
<proteinExistence type="predicted"/>
<dbReference type="InterPro" id="IPR001509">
    <property type="entry name" value="Epimerase_deHydtase"/>
</dbReference>
<name>X1KT15_9ZZZZ</name>